<dbReference type="EMBL" id="AABVLA010000036">
    <property type="protein sequence ID" value="EAJ1622516.1"/>
    <property type="molecule type" value="Genomic_DNA"/>
</dbReference>
<dbReference type="AlphaFoldDB" id="A0A7U8B480"/>
<keyword evidence="1" id="KW-0812">Transmembrane</keyword>
<proteinExistence type="predicted"/>
<name>A0A7U8B480_CAMUP</name>
<evidence type="ECO:0000256" key="1">
    <source>
        <dbReference type="SAM" id="Phobius"/>
    </source>
</evidence>
<organism evidence="2 3">
    <name type="scientific">Campylobacter upsaliensis</name>
    <dbReference type="NCBI Taxonomy" id="28080"/>
    <lineage>
        <taxon>Bacteria</taxon>
        <taxon>Pseudomonadati</taxon>
        <taxon>Campylobacterota</taxon>
        <taxon>Epsilonproteobacteria</taxon>
        <taxon>Campylobacterales</taxon>
        <taxon>Campylobacteraceae</taxon>
        <taxon>Campylobacter</taxon>
    </lineage>
</organism>
<reference evidence="2 3" key="1">
    <citation type="submission" date="2018-06" db="EMBL/GenBank/DDBJ databases">
        <authorList>
            <consortium name="PulseNet: The National Subtyping Network for Foodborne Disease Surveillance"/>
            <person name="Tarr C.L."/>
            <person name="Trees E."/>
            <person name="Katz L.S."/>
            <person name="Carleton-Romer H.A."/>
            <person name="Stroika S."/>
            <person name="Kucerova Z."/>
            <person name="Roache K.F."/>
            <person name="Sabol A.L."/>
            <person name="Besser J."/>
            <person name="Gerner-Smidt P."/>
        </authorList>
    </citation>
    <scope>NUCLEOTIDE SEQUENCE [LARGE SCALE GENOMIC DNA]</scope>
    <source>
        <strain evidence="2 3">PNUSAC003104</strain>
    </source>
</reference>
<accession>A0A7U8B480</accession>
<keyword evidence="1" id="KW-1133">Transmembrane helix</keyword>
<feature type="transmembrane region" description="Helical" evidence="1">
    <location>
        <begin position="62"/>
        <end position="86"/>
    </location>
</feature>
<evidence type="ECO:0000313" key="3">
    <source>
        <dbReference type="Proteomes" id="UP000535305"/>
    </source>
</evidence>
<protein>
    <submittedName>
        <fullName evidence="2">Uncharacterized protein</fullName>
    </submittedName>
</protein>
<evidence type="ECO:0000313" key="2">
    <source>
        <dbReference type="EMBL" id="EAJ1622516.1"/>
    </source>
</evidence>
<dbReference type="Proteomes" id="UP000535305">
    <property type="component" value="Unassembled WGS sequence"/>
</dbReference>
<keyword evidence="3" id="KW-1185">Reference proteome</keyword>
<comment type="caution">
    <text evidence="2">The sequence shown here is derived from an EMBL/GenBank/DDBJ whole genome shotgun (WGS) entry which is preliminary data.</text>
</comment>
<sequence>MKLKEATIKDFAEALGETDELDEYRIEHYHKAIPKVSVRNNLREIFLPIFELKEAVLEALEIFVNVFRCILYFTLFPIVVIMHCFYARKRIRILYLYLIKHRKEIKAYKKFLQESKEQK</sequence>
<keyword evidence="1" id="KW-0472">Membrane</keyword>
<gene>
    <name evidence="2" type="ORF">CT510_07715</name>
</gene>